<proteinExistence type="inferred from homology"/>
<keyword evidence="3 9" id="KW-0645">Protease</keyword>
<evidence type="ECO:0000313" key="13">
    <source>
        <dbReference type="Proteomes" id="UP000094285"/>
    </source>
</evidence>
<evidence type="ECO:0000256" key="10">
    <source>
        <dbReference type="SAM" id="MobiDB-lite"/>
    </source>
</evidence>
<evidence type="ECO:0000256" key="2">
    <source>
        <dbReference type="ARBA" id="ARBA00022438"/>
    </source>
</evidence>
<dbReference type="RefSeq" id="XP_020066540.1">
    <property type="nucleotide sequence ID" value="XM_020208629.1"/>
</dbReference>
<evidence type="ECO:0000256" key="8">
    <source>
        <dbReference type="ARBA" id="ARBA00043962"/>
    </source>
</evidence>
<evidence type="ECO:0000259" key="11">
    <source>
        <dbReference type="Pfam" id="PF04389"/>
    </source>
</evidence>
<comment type="cofactor">
    <cofactor evidence="1">
        <name>Zn(2+)</name>
        <dbReference type="ChEBI" id="CHEBI:29105"/>
    </cofactor>
</comment>
<dbReference type="PANTHER" id="PTHR12147">
    <property type="entry name" value="METALLOPEPTIDASE M28 FAMILY MEMBER"/>
    <property type="match status" value="1"/>
</dbReference>
<keyword evidence="6 9" id="KW-0378">Hydrolase</keyword>
<feature type="signal peptide" evidence="9">
    <location>
        <begin position="1"/>
        <end position="16"/>
    </location>
</feature>
<feature type="region of interest" description="Disordered" evidence="10">
    <location>
        <begin position="179"/>
        <end position="199"/>
    </location>
</feature>
<accession>A0A1E4SPK6</accession>
<reference evidence="13" key="1">
    <citation type="submission" date="2016-05" db="EMBL/GenBank/DDBJ databases">
        <title>Comparative genomics of biotechnologically important yeasts.</title>
        <authorList>
            <consortium name="DOE Joint Genome Institute"/>
            <person name="Riley R."/>
            <person name="Haridas S."/>
            <person name="Wolfe K.H."/>
            <person name="Lopes M.R."/>
            <person name="Hittinger C.T."/>
            <person name="Goker M."/>
            <person name="Salamov A."/>
            <person name="Wisecaver J."/>
            <person name="Long T.M."/>
            <person name="Aerts A.L."/>
            <person name="Barry K."/>
            <person name="Choi C."/>
            <person name="Clum A."/>
            <person name="Coughlan A.Y."/>
            <person name="Deshpande S."/>
            <person name="Douglass A.P."/>
            <person name="Hanson S.J."/>
            <person name="Klenk H.-P."/>
            <person name="Labutti K."/>
            <person name="Lapidus A."/>
            <person name="Lindquist E."/>
            <person name="Lipzen A."/>
            <person name="Meier-Kolthoff J.P."/>
            <person name="Ohm R.A."/>
            <person name="Otillar R.P."/>
            <person name="Pangilinan J."/>
            <person name="Peng Y."/>
            <person name="Rokas A."/>
            <person name="Rosa C.A."/>
            <person name="Scheuner C."/>
            <person name="Sibirny A.A."/>
            <person name="Slot J.C."/>
            <person name="Stielow J.B."/>
            <person name="Sun H."/>
            <person name="Kurtzman C.P."/>
            <person name="Blackwell M."/>
            <person name="Grigoriev I.V."/>
            <person name="Jeffries T.W."/>
        </authorList>
    </citation>
    <scope>NUCLEOTIDE SEQUENCE [LARGE SCALE GENOMIC DNA]</scope>
    <source>
        <strain evidence="13">NRRL Y-17324</strain>
    </source>
</reference>
<keyword evidence="7 9" id="KW-0862">Zinc</keyword>
<keyword evidence="4 9" id="KW-0479">Metal-binding</keyword>
<evidence type="ECO:0000256" key="4">
    <source>
        <dbReference type="ARBA" id="ARBA00022723"/>
    </source>
</evidence>
<organism evidence="12 13">
    <name type="scientific">Suhomyces tanzawaensis NRRL Y-17324</name>
    <dbReference type="NCBI Taxonomy" id="984487"/>
    <lineage>
        <taxon>Eukaryota</taxon>
        <taxon>Fungi</taxon>
        <taxon>Dikarya</taxon>
        <taxon>Ascomycota</taxon>
        <taxon>Saccharomycotina</taxon>
        <taxon>Pichiomycetes</taxon>
        <taxon>Debaryomycetaceae</taxon>
        <taxon>Suhomyces</taxon>
    </lineage>
</organism>
<evidence type="ECO:0000256" key="5">
    <source>
        <dbReference type="ARBA" id="ARBA00022729"/>
    </source>
</evidence>
<evidence type="ECO:0000313" key="12">
    <source>
        <dbReference type="EMBL" id="ODV81418.1"/>
    </source>
</evidence>
<dbReference type="GO" id="GO:0046872">
    <property type="term" value="F:metal ion binding"/>
    <property type="evidence" value="ECO:0007669"/>
    <property type="project" value="UniProtKB-KW"/>
</dbReference>
<evidence type="ECO:0000256" key="9">
    <source>
        <dbReference type="RuleBase" id="RU361240"/>
    </source>
</evidence>
<dbReference type="GO" id="GO:0004177">
    <property type="term" value="F:aminopeptidase activity"/>
    <property type="evidence" value="ECO:0007669"/>
    <property type="project" value="UniProtKB-KW"/>
</dbReference>
<evidence type="ECO:0000256" key="7">
    <source>
        <dbReference type="ARBA" id="ARBA00022833"/>
    </source>
</evidence>
<dbReference type="SUPFAM" id="SSF53187">
    <property type="entry name" value="Zn-dependent exopeptidases"/>
    <property type="match status" value="1"/>
</dbReference>
<name>A0A1E4SPK6_9ASCO</name>
<dbReference type="EMBL" id="KV453909">
    <property type="protein sequence ID" value="ODV81418.1"/>
    <property type="molecule type" value="Genomic_DNA"/>
</dbReference>
<dbReference type="GeneID" id="30982766"/>
<dbReference type="GO" id="GO:0008235">
    <property type="term" value="F:metalloexopeptidase activity"/>
    <property type="evidence" value="ECO:0007669"/>
    <property type="project" value="InterPro"/>
</dbReference>
<comment type="similarity">
    <text evidence="8">Belongs to the peptidase M28 family. M28E subfamily.</text>
</comment>
<dbReference type="Pfam" id="PF04389">
    <property type="entry name" value="Peptidase_M28"/>
    <property type="match status" value="1"/>
</dbReference>
<gene>
    <name evidence="12" type="ORF">CANTADRAFT_3530</name>
</gene>
<keyword evidence="13" id="KW-1185">Reference proteome</keyword>
<dbReference type="STRING" id="984487.A0A1E4SPK6"/>
<sequence length="325" mass="35946">MRFAIVSTTALALVAALQDFRLLKLGPKDYRLVTEDAKWAMKRANINFIDYTNQVTNEELAAYDTQNPQKPLAILPSGSLYSYPKKAFHESTVKALFNLISVEKLEQSLTKFSSFYTRYYKSEHGFASANWLFDQLTQITSGVPRAVVRKVHHLGWDQFSIVVQIPGITAAKVILGSHQDSTTSDSPETNPAPGADDDGSGVVTVVEALRVLAPSLRSGSWTPHNTLEFHFYSAEEAGLLGSIDVFSQYAASDAKVLAMIQFDETGSSEGSVLNGTEKHFGLMSDYVDKLLNEYLKVIIDTYNDIPYHETSCGYACSDHASAYER</sequence>
<feature type="compositionally biased region" description="Polar residues" evidence="10">
    <location>
        <begin position="179"/>
        <end position="189"/>
    </location>
</feature>
<dbReference type="Proteomes" id="UP000094285">
    <property type="component" value="Unassembled WGS sequence"/>
</dbReference>
<dbReference type="GO" id="GO:0006508">
    <property type="term" value="P:proteolysis"/>
    <property type="evidence" value="ECO:0007669"/>
    <property type="project" value="UniProtKB-KW"/>
</dbReference>
<dbReference type="OrthoDB" id="2214at2759"/>
<dbReference type="InterPro" id="IPR045175">
    <property type="entry name" value="M28_fam"/>
</dbReference>
<dbReference type="EC" id="3.4.-.-" evidence="9"/>
<dbReference type="AlphaFoldDB" id="A0A1E4SPK6"/>
<feature type="chain" id="PRO_5009027754" description="Peptide hydrolase" evidence="9">
    <location>
        <begin position="17"/>
        <end position="325"/>
    </location>
</feature>
<dbReference type="PANTHER" id="PTHR12147:SF56">
    <property type="entry name" value="AMINOPEPTIDASE YDR415C-RELATED"/>
    <property type="match status" value="1"/>
</dbReference>
<dbReference type="InterPro" id="IPR007484">
    <property type="entry name" value="Peptidase_M28"/>
</dbReference>
<evidence type="ECO:0000256" key="3">
    <source>
        <dbReference type="ARBA" id="ARBA00022670"/>
    </source>
</evidence>
<dbReference type="Gene3D" id="3.40.630.10">
    <property type="entry name" value="Zn peptidases"/>
    <property type="match status" value="1"/>
</dbReference>
<keyword evidence="5 9" id="KW-0732">Signal</keyword>
<evidence type="ECO:0000256" key="6">
    <source>
        <dbReference type="ARBA" id="ARBA00022801"/>
    </source>
</evidence>
<keyword evidence="2" id="KW-0031">Aminopeptidase</keyword>
<feature type="domain" description="Peptidase M28" evidence="11">
    <location>
        <begin position="161"/>
        <end position="322"/>
    </location>
</feature>
<protein>
    <recommendedName>
        <fullName evidence="9">Peptide hydrolase</fullName>
        <ecNumber evidence="9">3.4.-.-</ecNumber>
    </recommendedName>
</protein>
<evidence type="ECO:0000256" key="1">
    <source>
        <dbReference type="ARBA" id="ARBA00001947"/>
    </source>
</evidence>